<accession>A0ABQ7GLI5</accession>
<evidence type="ECO:0000313" key="1">
    <source>
        <dbReference type="EMBL" id="KAF5835470.1"/>
    </source>
</evidence>
<keyword evidence="2" id="KW-1185">Reference proteome</keyword>
<name>A0ABQ7GLI5_DUNSA</name>
<evidence type="ECO:0000313" key="2">
    <source>
        <dbReference type="Proteomes" id="UP000815325"/>
    </source>
</evidence>
<organism evidence="1 2">
    <name type="scientific">Dunaliella salina</name>
    <name type="common">Green alga</name>
    <name type="synonym">Protococcus salinus</name>
    <dbReference type="NCBI Taxonomy" id="3046"/>
    <lineage>
        <taxon>Eukaryota</taxon>
        <taxon>Viridiplantae</taxon>
        <taxon>Chlorophyta</taxon>
        <taxon>core chlorophytes</taxon>
        <taxon>Chlorophyceae</taxon>
        <taxon>CS clade</taxon>
        <taxon>Chlamydomonadales</taxon>
        <taxon>Dunaliellaceae</taxon>
        <taxon>Dunaliella</taxon>
    </lineage>
</organism>
<reference evidence="1" key="1">
    <citation type="submission" date="2017-08" db="EMBL/GenBank/DDBJ databases">
        <authorList>
            <person name="Polle J.E."/>
            <person name="Barry K."/>
            <person name="Cushman J."/>
            <person name="Schmutz J."/>
            <person name="Tran D."/>
            <person name="Hathwaick L.T."/>
            <person name="Yim W.C."/>
            <person name="Jenkins J."/>
            <person name="Mckie-Krisberg Z.M."/>
            <person name="Prochnik S."/>
            <person name="Lindquist E."/>
            <person name="Dockter R.B."/>
            <person name="Adam C."/>
            <person name="Molina H."/>
            <person name="Bunkerborg J."/>
            <person name="Jin E."/>
            <person name="Buchheim M."/>
            <person name="Magnuson J."/>
        </authorList>
    </citation>
    <scope>NUCLEOTIDE SEQUENCE</scope>
    <source>
        <strain evidence="1">CCAP 19/18</strain>
    </source>
</reference>
<proteinExistence type="predicted"/>
<sequence length="108" mass="11753">QADDAPLIPQLLDTLRYMLSRSSKLAVALTAGNLVPCLLAMLEPAAPISRVKLLEIIRYLYEQCPRNKEVLQAQVEPVALTLFGSQGPGAEAVHQEARRLLAAFQSGN</sequence>
<dbReference type="Proteomes" id="UP000815325">
    <property type="component" value="Unassembled WGS sequence"/>
</dbReference>
<protein>
    <submittedName>
        <fullName evidence="1">Uncharacterized protein</fullName>
    </submittedName>
</protein>
<dbReference type="EMBL" id="MU069703">
    <property type="protein sequence ID" value="KAF5835470.1"/>
    <property type="molecule type" value="Genomic_DNA"/>
</dbReference>
<feature type="non-terminal residue" evidence="1">
    <location>
        <position position="1"/>
    </location>
</feature>
<comment type="caution">
    <text evidence="1">The sequence shown here is derived from an EMBL/GenBank/DDBJ whole genome shotgun (WGS) entry which is preliminary data.</text>
</comment>
<gene>
    <name evidence="1" type="ORF">DUNSADRAFT_7310</name>
</gene>